<dbReference type="Proteomes" id="UP000644610">
    <property type="component" value="Unassembled WGS sequence"/>
</dbReference>
<dbReference type="SMART" id="SM00866">
    <property type="entry name" value="UTRA"/>
    <property type="match status" value="1"/>
</dbReference>
<feature type="region of interest" description="Disordered" evidence="4">
    <location>
        <begin position="1"/>
        <end position="22"/>
    </location>
</feature>
<dbReference type="GO" id="GO:0003677">
    <property type="term" value="F:DNA binding"/>
    <property type="evidence" value="ECO:0007669"/>
    <property type="project" value="UniProtKB-KW"/>
</dbReference>
<organism evidence="6 7">
    <name type="scientific">Planotetraspora silvatica</name>
    <dbReference type="NCBI Taxonomy" id="234614"/>
    <lineage>
        <taxon>Bacteria</taxon>
        <taxon>Bacillati</taxon>
        <taxon>Actinomycetota</taxon>
        <taxon>Actinomycetes</taxon>
        <taxon>Streptosporangiales</taxon>
        <taxon>Streptosporangiaceae</taxon>
        <taxon>Planotetraspora</taxon>
    </lineage>
</organism>
<comment type="caution">
    <text evidence="6">The sequence shown here is derived from an EMBL/GenBank/DDBJ whole genome shotgun (WGS) entry which is preliminary data.</text>
</comment>
<dbReference type="InterPro" id="IPR050679">
    <property type="entry name" value="Bact_HTH_transcr_reg"/>
</dbReference>
<keyword evidence="3" id="KW-0804">Transcription</keyword>
<feature type="domain" description="HTH gntR-type" evidence="5">
    <location>
        <begin position="24"/>
        <end position="92"/>
    </location>
</feature>
<dbReference type="SUPFAM" id="SSF64288">
    <property type="entry name" value="Chorismate lyase-like"/>
    <property type="match status" value="1"/>
</dbReference>
<dbReference type="GO" id="GO:0003700">
    <property type="term" value="F:DNA-binding transcription factor activity"/>
    <property type="evidence" value="ECO:0007669"/>
    <property type="project" value="InterPro"/>
</dbReference>
<dbReference type="EMBL" id="BOOQ01000068">
    <property type="protein sequence ID" value="GII51368.1"/>
    <property type="molecule type" value="Genomic_DNA"/>
</dbReference>
<dbReference type="PRINTS" id="PR00035">
    <property type="entry name" value="HTHGNTR"/>
</dbReference>
<keyword evidence="2" id="KW-0238">DNA-binding</keyword>
<dbReference type="InterPro" id="IPR028978">
    <property type="entry name" value="Chorismate_lyase_/UTRA_dom_sf"/>
</dbReference>
<accession>A0A8J3UU78</accession>
<dbReference type="PANTHER" id="PTHR44846:SF17">
    <property type="entry name" value="GNTR-FAMILY TRANSCRIPTIONAL REGULATOR"/>
    <property type="match status" value="1"/>
</dbReference>
<dbReference type="Gene3D" id="3.40.1410.10">
    <property type="entry name" value="Chorismate lyase-like"/>
    <property type="match status" value="1"/>
</dbReference>
<feature type="region of interest" description="Disordered" evidence="4">
    <location>
        <begin position="282"/>
        <end position="305"/>
    </location>
</feature>
<dbReference type="SUPFAM" id="SSF46785">
    <property type="entry name" value="Winged helix' DNA-binding domain"/>
    <property type="match status" value="1"/>
</dbReference>
<dbReference type="Pfam" id="PF07702">
    <property type="entry name" value="UTRA"/>
    <property type="match status" value="1"/>
</dbReference>
<evidence type="ECO:0000259" key="5">
    <source>
        <dbReference type="PROSITE" id="PS50949"/>
    </source>
</evidence>
<sequence length="311" mass="34640">MNDRTYDVPDQDTAEDDQPRDTDIPLWQVIASALRTDILEARYTPGTPLPSETALASRYSVSRPTVRDAVKALSAEGLVSVVRGRGTFVRPVPDRYVILLGIWPREDLATRGFDDTARAWGWIRIPLPREEDDEGQPVYGRSHLTAADRDTATLLGIRTGSNVLRRHSLWMHANRAVIDVTSSTIAEIIPDWNTKASLYHSHASAFYDAITEGRGPITWQTLVTARMPYADERERLGLDIGQPILLIRRLILDKDGRPLEVTEIKASADQFETAYARESLTIDADEPIDQPGADRPGTPDKHADGRVLLAL</sequence>
<gene>
    <name evidence="6" type="ORF">Psi02_77920</name>
</gene>
<dbReference type="CDD" id="cd07377">
    <property type="entry name" value="WHTH_GntR"/>
    <property type="match status" value="1"/>
</dbReference>
<dbReference type="InterPro" id="IPR036390">
    <property type="entry name" value="WH_DNA-bd_sf"/>
</dbReference>
<name>A0A8J3UU78_9ACTN</name>
<dbReference type="InterPro" id="IPR036388">
    <property type="entry name" value="WH-like_DNA-bd_sf"/>
</dbReference>
<dbReference type="AlphaFoldDB" id="A0A8J3UU78"/>
<evidence type="ECO:0000256" key="2">
    <source>
        <dbReference type="ARBA" id="ARBA00023125"/>
    </source>
</evidence>
<protein>
    <recommendedName>
        <fullName evidence="5">HTH gntR-type domain-containing protein</fullName>
    </recommendedName>
</protein>
<reference evidence="6" key="1">
    <citation type="submission" date="2021-01" db="EMBL/GenBank/DDBJ databases">
        <title>Whole genome shotgun sequence of Planotetraspora silvatica NBRC 100141.</title>
        <authorList>
            <person name="Komaki H."/>
            <person name="Tamura T."/>
        </authorList>
    </citation>
    <scope>NUCLEOTIDE SEQUENCE</scope>
    <source>
        <strain evidence="6">NBRC 100141</strain>
    </source>
</reference>
<evidence type="ECO:0000313" key="7">
    <source>
        <dbReference type="Proteomes" id="UP000644610"/>
    </source>
</evidence>
<keyword evidence="1" id="KW-0805">Transcription regulation</keyword>
<dbReference type="PROSITE" id="PS50949">
    <property type="entry name" value="HTH_GNTR"/>
    <property type="match status" value="1"/>
</dbReference>
<evidence type="ECO:0000313" key="6">
    <source>
        <dbReference type="EMBL" id="GII51368.1"/>
    </source>
</evidence>
<dbReference type="InterPro" id="IPR011663">
    <property type="entry name" value="UTRA"/>
</dbReference>
<dbReference type="Gene3D" id="1.10.10.10">
    <property type="entry name" value="Winged helix-like DNA-binding domain superfamily/Winged helix DNA-binding domain"/>
    <property type="match status" value="1"/>
</dbReference>
<evidence type="ECO:0000256" key="1">
    <source>
        <dbReference type="ARBA" id="ARBA00023015"/>
    </source>
</evidence>
<proteinExistence type="predicted"/>
<dbReference type="SMART" id="SM00345">
    <property type="entry name" value="HTH_GNTR"/>
    <property type="match status" value="1"/>
</dbReference>
<evidence type="ECO:0000256" key="3">
    <source>
        <dbReference type="ARBA" id="ARBA00023163"/>
    </source>
</evidence>
<evidence type="ECO:0000256" key="4">
    <source>
        <dbReference type="SAM" id="MobiDB-lite"/>
    </source>
</evidence>
<dbReference type="RefSeq" id="WP_203980859.1">
    <property type="nucleotide sequence ID" value="NZ_BAAAKY010000018.1"/>
</dbReference>
<dbReference type="PANTHER" id="PTHR44846">
    <property type="entry name" value="MANNOSYL-D-GLYCERATE TRANSPORT/METABOLISM SYSTEM REPRESSOR MNGR-RELATED"/>
    <property type="match status" value="1"/>
</dbReference>
<keyword evidence="7" id="KW-1185">Reference proteome</keyword>
<dbReference type="InterPro" id="IPR000524">
    <property type="entry name" value="Tscrpt_reg_HTH_GntR"/>
</dbReference>
<dbReference type="GO" id="GO:0045892">
    <property type="term" value="P:negative regulation of DNA-templated transcription"/>
    <property type="evidence" value="ECO:0007669"/>
    <property type="project" value="TreeGrafter"/>
</dbReference>
<dbReference type="Pfam" id="PF00392">
    <property type="entry name" value="GntR"/>
    <property type="match status" value="1"/>
</dbReference>